<dbReference type="EMBL" id="MEUJ01000004">
    <property type="protein sequence ID" value="OGC40468.1"/>
    <property type="molecule type" value="Genomic_DNA"/>
</dbReference>
<accession>A0A1F4U674</accession>
<keyword evidence="3 6" id="KW-0812">Transmembrane</keyword>
<evidence type="ECO:0000256" key="5">
    <source>
        <dbReference type="ARBA" id="ARBA00023136"/>
    </source>
</evidence>
<comment type="caution">
    <text evidence="7">The sequence shown here is derived from an EMBL/GenBank/DDBJ whole genome shotgun (WGS) entry which is preliminary data.</text>
</comment>
<dbReference type="Pfam" id="PF07963">
    <property type="entry name" value="N_methyl"/>
    <property type="match status" value="1"/>
</dbReference>
<gene>
    <name evidence="7" type="ORF">A2438_04335</name>
</gene>
<comment type="subcellular location">
    <subcellularLocation>
        <location evidence="1">Membrane</location>
        <topology evidence="1">Single-pass membrane protein</topology>
    </subcellularLocation>
</comment>
<evidence type="ECO:0000313" key="7">
    <source>
        <dbReference type="EMBL" id="OGC40468.1"/>
    </source>
</evidence>
<dbReference type="GO" id="GO:0016020">
    <property type="term" value="C:membrane"/>
    <property type="evidence" value="ECO:0007669"/>
    <property type="project" value="UniProtKB-SubCell"/>
</dbReference>
<evidence type="ECO:0000313" key="8">
    <source>
        <dbReference type="Proteomes" id="UP000179242"/>
    </source>
</evidence>
<dbReference type="InterPro" id="IPR000983">
    <property type="entry name" value="Bac_GSPG_pilin"/>
</dbReference>
<dbReference type="NCBIfam" id="TIGR02532">
    <property type="entry name" value="IV_pilin_GFxxxE"/>
    <property type="match status" value="1"/>
</dbReference>
<evidence type="ECO:0000256" key="2">
    <source>
        <dbReference type="ARBA" id="ARBA00022481"/>
    </source>
</evidence>
<dbReference type="SUPFAM" id="SSF54523">
    <property type="entry name" value="Pili subunits"/>
    <property type="match status" value="1"/>
</dbReference>
<reference evidence="7 8" key="1">
    <citation type="journal article" date="2016" name="Nat. Commun.">
        <title>Thousands of microbial genomes shed light on interconnected biogeochemical processes in an aquifer system.</title>
        <authorList>
            <person name="Anantharaman K."/>
            <person name="Brown C.T."/>
            <person name="Hug L.A."/>
            <person name="Sharon I."/>
            <person name="Castelle C.J."/>
            <person name="Probst A.J."/>
            <person name="Thomas B.C."/>
            <person name="Singh A."/>
            <person name="Wilkins M.J."/>
            <person name="Karaoz U."/>
            <person name="Brodie E.L."/>
            <person name="Williams K.H."/>
            <person name="Hubbard S.S."/>
            <person name="Banfield J.F."/>
        </authorList>
    </citation>
    <scope>NUCLEOTIDE SEQUENCE [LARGE SCALE GENOMIC DNA]</scope>
</reference>
<dbReference type="PANTHER" id="PTHR30093:SF44">
    <property type="entry name" value="TYPE II SECRETION SYSTEM CORE PROTEIN G"/>
    <property type="match status" value="1"/>
</dbReference>
<organism evidence="7 8">
    <name type="scientific">candidate division WOR-1 bacterium RIFOXYC2_FULL_46_14</name>
    <dbReference type="NCBI Taxonomy" id="1802587"/>
    <lineage>
        <taxon>Bacteria</taxon>
        <taxon>Bacillati</taxon>
        <taxon>Saganbacteria</taxon>
    </lineage>
</organism>
<keyword evidence="5 6" id="KW-0472">Membrane</keyword>
<feature type="transmembrane region" description="Helical" evidence="6">
    <location>
        <begin position="6"/>
        <end position="26"/>
    </location>
</feature>
<dbReference type="GO" id="GO:0015627">
    <property type="term" value="C:type II protein secretion system complex"/>
    <property type="evidence" value="ECO:0007669"/>
    <property type="project" value="InterPro"/>
</dbReference>
<evidence type="ECO:0000256" key="3">
    <source>
        <dbReference type="ARBA" id="ARBA00022692"/>
    </source>
</evidence>
<dbReference type="Gene3D" id="3.30.700.10">
    <property type="entry name" value="Glycoprotein, Type 4 Pilin"/>
    <property type="match status" value="1"/>
</dbReference>
<dbReference type="AlphaFoldDB" id="A0A1F4U674"/>
<evidence type="ECO:0000256" key="6">
    <source>
        <dbReference type="SAM" id="Phobius"/>
    </source>
</evidence>
<dbReference type="InterPro" id="IPR045584">
    <property type="entry name" value="Pilin-like"/>
</dbReference>
<dbReference type="GO" id="GO:0015628">
    <property type="term" value="P:protein secretion by the type II secretion system"/>
    <property type="evidence" value="ECO:0007669"/>
    <property type="project" value="InterPro"/>
</dbReference>
<name>A0A1F4U674_UNCSA</name>
<keyword evidence="4 6" id="KW-1133">Transmembrane helix</keyword>
<dbReference type="Proteomes" id="UP000179242">
    <property type="component" value="Unassembled WGS sequence"/>
</dbReference>
<proteinExistence type="predicted"/>
<dbReference type="InterPro" id="IPR012902">
    <property type="entry name" value="N_methyl_site"/>
</dbReference>
<evidence type="ECO:0000256" key="1">
    <source>
        <dbReference type="ARBA" id="ARBA00004167"/>
    </source>
</evidence>
<dbReference type="PANTHER" id="PTHR30093">
    <property type="entry name" value="GENERAL SECRETION PATHWAY PROTEIN G"/>
    <property type="match status" value="1"/>
</dbReference>
<evidence type="ECO:0000256" key="4">
    <source>
        <dbReference type="ARBA" id="ARBA00022989"/>
    </source>
</evidence>
<protein>
    <submittedName>
        <fullName evidence="7">Uncharacterized protein</fullName>
    </submittedName>
</protein>
<keyword evidence="2" id="KW-0488">Methylation</keyword>
<sequence length="136" mass="14830">MNKKGFTLIEMLVVIAIIGLLAYFLVPHLLGSQDRAKEASVKAVMHSLQVAIEGYNMENNTFPVVKNCGVASLVTSYLSPGGYMVTIPKNPFTGKEYSDSDAAGKIVYDFNDVTGVYTLTGYKRDGKTKILDLTNL</sequence>
<dbReference type="PRINTS" id="PR00813">
    <property type="entry name" value="BCTERIALGSPG"/>
</dbReference>